<dbReference type="EMBL" id="HG001633">
    <property type="protein sequence ID" value="CDF33106.1"/>
    <property type="molecule type" value="Genomic_DNA"/>
</dbReference>
<feature type="domain" description="ABC transporter" evidence="5">
    <location>
        <begin position="320"/>
        <end position="536"/>
    </location>
</feature>
<dbReference type="PROSITE" id="PS00211">
    <property type="entry name" value="ABC_TRANSPORTER_1"/>
    <property type="match status" value="1"/>
</dbReference>
<dbReference type="PROSITE" id="PS50893">
    <property type="entry name" value="ABC_TRANSPORTER_2"/>
    <property type="match status" value="2"/>
</dbReference>
<dbReference type="InterPro" id="IPR032781">
    <property type="entry name" value="ABC_tran_Xtn"/>
</dbReference>
<protein>
    <recommendedName>
        <fullName evidence="1">Probable ATP-dependent transporter ycf16</fullName>
    </recommendedName>
</protein>
<dbReference type="FunFam" id="3.40.50.300:FF:000618">
    <property type="entry name" value="ATP-binding cassette (ABC) transporter, putative"/>
    <property type="match status" value="1"/>
</dbReference>
<evidence type="ECO:0000256" key="1">
    <source>
        <dbReference type="ARBA" id="ARBA00014334"/>
    </source>
</evidence>
<name>R7Q6V8_CHOCR</name>
<evidence type="ECO:0000256" key="3">
    <source>
        <dbReference type="ARBA" id="ARBA00022741"/>
    </source>
</evidence>
<sequence length="536" mass="60217">MSVYGARDIKIGAFSLNFHNKVLIEDTMIELTVGRRYGLIGANGCGKSTFLRVLAERQVPIPEYIDIHLLSEEAQPSEESALDYVINSAKKEVARLEARSDDILTEDGPESELLQDIYDRLDELDPSTFESRASTILCGLGFDSVTIKKKTKDMSGGWRMRVALAKALFIQPTMLLLDEPTNHLDLSACVWLEEYLSRYNKILIVVSHSQDFLDGVCTDTMVMQQQSLKYWGGNYSTYVRTREEQDTNQLKLYKKQQEEIRHIKQFIASCGTYANLVRQAKSRQKQLDKMVEAGLLEPPYEEPCFKFTFLGCGTLAPPLISFSDVAFSYSGKKQDYLYSDLSFGVDSESRISLVGPNGAGKSTLLNLMVHKLSPTEGSVSHKSGLRVGRYHQHSADQLDFNLSPVEYIRQRYPKLHETLQGYRAEVGRFGITGEAQLSPIGHLSDGLKSRLVFAEIAIRKPHILLLDEPTNALDCTGIDALAEAINSFEGGVVLVSHDFRLLSQVAREIWVVEEGVKVWRGDILSYKESLKKGMKF</sequence>
<dbReference type="PhylomeDB" id="R7Q6V8"/>
<dbReference type="STRING" id="2769.R7Q6V8"/>
<dbReference type="Pfam" id="PF00005">
    <property type="entry name" value="ABC_tran"/>
    <property type="match status" value="2"/>
</dbReference>
<keyword evidence="3" id="KW-0547">Nucleotide-binding</keyword>
<keyword evidence="7" id="KW-1185">Reference proteome</keyword>
<dbReference type="InterPro" id="IPR003593">
    <property type="entry name" value="AAA+_ATPase"/>
</dbReference>
<keyword evidence="2" id="KW-0677">Repeat</keyword>
<evidence type="ECO:0000313" key="7">
    <source>
        <dbReference type="Proteomes" id="UP000012073"/>
    </source>
</evidence>
<dbReference type="Gene3D" id="3.40.50.300">
    <property type="entry name" value="P-loop containing nucleotide triphosphate hydrolases"/>
    <property type="match status" value="2"/>
</dbReference>
<dbReference type="PANTHER" id="PTHR19211">
    <property type="entry name" value="ATP-BINDING TRANSPORT PROTEIN-RELATED"/>
    <property type="match status" value="1"/>
</dbReference>
<dbReference type="Pfam" id="PF12848">
    <property type="entry name" value="ABC_tran_Xtn"/>
    <property type="match status" value="1"/>
</dbReference>
<dbReference type="SMART" id="SM00382">
    <property type="entry name" value="AAA"/>
    <property type="match status" value="2"/>
</dbReference>
<dbReference type="OMA" id="QYEGTML"/>
<evidence type="ECO:0000256" key="4">
    <source>
        <dbReference type="ARBA" id="ARBA00022840"/>
    </source>
</evidence>
<dbReference type="AlphaFoldDB" id="R7Q6V8"/>
<evidence type="ECO:0000259" key="5">
    <source>
        <dbReference type="PROSITE" id="PS50893"/>
    </source>
</evidence>
<gene>
    <name evidence="6" type="ORF">CHC_T00001732001</name>
</gene>
<dbReference type="InterPro" id="IPR027417">
    <property type="entry name" value="P-loop_NTPase"/>
</dbReference>
<dbReference type="CDD" id="cd03221">
    <property type="entry name" value="ABCF_EF-3"/>
    <property type="match status" value="2"/>
</dbReference>
<keyword evidence="4" id="KW-0067">ATP-binding</keyword>
<dbReference type="KEGG" id="ccp:CHC_T00001732001"/>
<dbReference type="InterPro" id="IPR050611">
    <property type="entry name" value="ABCF"/>
</dbReference>
<evidence type="ECO:0000313" key="6">
    <source>
        <dbReference type="EMBL" id="CDF33106.1"/>
    </source>
</evidence>
<organism evidence="6 7">
    <name type="scientific">Chondrus crispus</name>
    <name type="common">Carrageen Irish moss</name>
    <name type="synonym">Polymorpha crispa</name>
    <dbReference type="NCBI Taxonomy" id="2769"/>
    <lineage>
        <taxon>Eukaryota</taxon>
        <taxon>Rhodophyta</taxon>
        <taxon>Florideophyceae</taxon>
        <taxon>Rhodymeniophycidae</taxon>
        <taxon>Gigartinales</taxon>
        <taxon>Gigartinaceae</taxon>
        <taxon>Chondrus</taxon>
    </lineage>
</organism>
<dbReference type="GeneID" id="17320624"/>
<dbReference type="GO" id="GO:0005524">
    <property type="term" value="F:ATP binding"/>
    <property type="evidence" value="ECO:0007669"/>
    <property type="project" value="UniProtKB-KW"/>
</dbReference>
<dbReference type="GO" id="GO:0016887">
    <property type="term" value="F:ATP hydrolysis activity"/>
    <property type="evidence" value="ECO:0007669"/>
    <property type="project" value="InterPro"/>
</dbReference>
<feature type="domain" description="ABC transporter" evidence="5">
    <location>
        <begin position="9"/>
        <end position="250"/>
    </location>
</feature>
<reference evidence="7" key="1">
    <citation type="journal article" date="2013" name="Proc. Natl. Acad. Sci. U.S.A.">
        <title>Genome structure and metabolic features in the red seaweed Chondrus crispus shed light on evolution of the Archaeplastida.</title>
        <authorList>
            <person name="Collen J."/>
            <person name="Porcel B."/>
            <person name="Carre W."/>
            <person name="Ball S.G."/>
            <person name="Chaparro C."/>
            <person name="Tonon T."/>
            <person name="Barbeyron T."/>
            <person name="Michel G."/>
            <person name="Noel B."/>
            <person name="Valentin K."/>
            <person name="Elias M."/>
            <person name="Artiguenave F."/>
            <person name="Arun A."/>
            <person name="Aury J.M."/>
            <person name="Barbosa-Neto J.F."/>
            <person name="Bothwell J.H."/>
            <person name="Bouget F.Y."/>
            <person name="Brillet L."/>
            <person name="Cabello-Hurtado F."/>
            <person name="Capella-Gutierrez S."/>
            <person name="Charrier B."/>
            <person name="Cladiere L."/>
            <person name="Cock J.M."/>
            <person name="Coelho S.M."/>
            <person name="Colleoni C."/>
            <person name="Czjzek M."/>
            <person name="Da Silva C."/>
            <person name="Delage L."/>
            <person name="Denoeud F."/>
            <person name="Deschamps P."/>
            <person name="Dittami S.M."/>
            <person name="Gabaldon T."/>
            <person name="Gachon C.M."/>
            <person name="Groisillier A."/>
            <person name="Herve C."/>
            <person name="Jabbari K."/>
            <person name="Katinka M."/>
            <person name="Kloareg B."/>
            <person name="Kowalczyk N."/>
            <person name="Labadie K."/>
            <person name="Leblanc C."/>
            <person name="Lopez P.J."/>
            <person name="McLachlan D.H."/>
            <person name="Meslet-Cladiere L."/>
            <person name="Moustafa A."/>
            <person name="Nehr Z."/>
            <person name="Nyvall Collen P."/>
            <person name="Panaud O."/>
            <person name="Partensky F."/>
            <person name="Poulain J."/>
            <person name="Rensing S.A."/>
            <person name="Rousvoal S."/>
            <person name="Samson G."/>
            <person name="Symeonidi A."/>
            <person name="Weissenbach J."/>
            <person name="Zambounis A."/>
            <person name="Wincker P."/>
            <person name="Boyen C."/>
        </authorList>
    </citation>
    <scope>NUCLEOTIDE SEQUENCE [LARGE SCALE GENOMIC DNA]</scope>
    <source>
        <strain evidence="7">cv. Stackhouse</strain>
    </source>
</reference>
<dbReference type="SUPFAM" id="SSF52540">
    <property type="entry name" value="P-loop containing nucleoside triphosphate hydrolases"/>
    <property type="match status" value="2"/>
</dbReference>
<evidence type="ECO:0000256" key="2">
    <source>
        <dbReference type="ARBA" id="ARBA00022737"/>
    </source>
</evidence>
<dbReference type="InterPro" id="IPR017871">
    <property type="entry name" value="ABC_transporter-like_CS"/>
</dbReference>
<accession>R7Q6V8</accession>
<dbReference type="PANTHER" id="PTHR19211:SF15">
    <property type="entry name" value="ATP-BINDING CASSETTE SUB-FAMILY F MEMBER 2"/>
    <property type="match status" value="1"/>
</dbReference>
<dbReference type="Proteomes" id="UP000012073">
    <property type="component" value="Unassembled WGS sequence"/>
</dbReference>
<dbReference type="Gramene" id="CDF33106">
    <property type="protein sequence ID" value="CDF33106"/>
    <property type="gene ID" value="CHC_T00001732001"/>
</dbReference>
<dbReference type="RefSeq" id="XP_005712909.1">
    <property type="nucleotide sequence ID" value="XM_005712852.1"/>
</dbReference>
<dbReference type="FunFam" id="3.40.50.300:FF:000104">
    <property type="entry name" value="ATP-binding cassette sub-family F member 3"/>
    <property type="match status" value="1"/>
</dbReference>
<dbReference type="InterPro" id="IPR003439">
    <property type="entry name" value="ABC_transporter-like_ATP-bd"/>
</dbReference>
<dbReference type="OrthoDB" id="2110130at2759"/>
<proteinExistence type="predicted"/>